<reference evidence="1 2" key="1">
    <citation type="submission" date="2014-04" db="EMBL/GenBank/DDBJ databases">
        <title>Genome assembly of Hyalangium minutum DSM 14724.</title>
        <authorList>
            <person name="Sharma G."/>
            <person name="Subramanian S."/>
        </authorList>
    </citation>
    <scope>NUCLEOTIDE SEQUENCE [LARGE SCALE GENOMIC DNA]</scope>
    <source>
        <strain evidence="1 2">DSM 14724</strain>
    </source>
</reference>
<keyword evidence="1" id="KW-0723">Serine/threonine-protein kinase</keyword>
<protein>
    <submittedName>
        <fullName evidence="1">Serine/threonine protein kinase</fullName>
    </submittedName>
</protein>
<comment type="caution">
    <text evidence="1">The sequence shown here is derived from an EMBL/GenBank/DDBJ whole genome shotgun (WGS) entry which is preliminary data.</text>
</comment>
<evidence type="ECO:0000313" key="1">
    <source>
        <dbReference type="EMBL" id="KFE61001.1"/>
    </source>
</evidence>
<name>A0A085VZY8_9BACT</name>
<dbReference type="EMBL" id="JMCB01000026">
    <property type="protein sequence ID" value="KFE61001.1"/>
    <property type="molecule type" value="Genomic_DNA"/>
</dbReference>
<keyword evidence="1" id="KW-0418">Kinase</keyword>
<keyword evidence="2" id="KW-1185">Reference proteome</keyword>
<gene>
    <name evidence="1" type="ORF">DB31_4625</name>
</gene>
<dbReference type="Proteomes" id="UP000028725">
    <property type="component" value="Unassembled WGS sequence"/>
</dbReference>
<keyword evidence="1" id="KW-0808">Transferase</keyword>
<proteinExistence type="predicted"/>
<dbReference type="GO" id="GO:0004674">
    <property type="term" value="F:protein serine/threonine kinase activity"/>
    <property type="evidence" value="ECO:0007669"/>
    <property type="project" value="UniProtKB-KW"/>
</dbReference>
<accession>A0A085VZY8</accession>
<sequence>MRKAPPGTRFFGKVYVVPEKTPSGKPGEIIAVYDRVKLPNREELPVCFVSGGDGTFAPIEEFKGDTALAPSVTTGMVVDRWPERLYPGYVP</sequence>
<evidence type="ECO:0000313" key="2">
    <source>
        <dbReference type="Proteomes" id="UP000028725"/>
    </source>
</evidence>
<dbReference type="AlphaFoldDB" id="A0A085VZY8"/>
<organism evidence="1 2">
    <name type="scientific">Hyalangium minutum</name>
    <dbReference type="NCBI Taxonomy" id="394096"/>
    <lineage>
        <taxon>Bacteria</taxon>
        <taxon>Pseudomonadati</taxon>
        <taxon>Myxococcota</taxon>
        <taxon>Myxococcia</taxon>
        <taxon>Myxococcales</taxon>
        <taxon>Cystobacterineae</taxon>
        <taxon>Archangiaceae</taxon>
        <taxon>Hyalangium</taxon>
    </lineage>
</organism>